<dbReference type="OrthoDB" id="4203839at2759"/>
<evidence type="ECO:0000313" key="3">
    <source>
        <dbReference type="Proteomes" id="UP000756346"/>
    </source>
</evidence>
<feature type="region of interest" description="Disordered" evidence="1">
    <location>
        <begin position="503"/>
        <end position="522"/>
    </location>
</feature>
<gene>
    <name evidence="2" type="ORF">B0I36DRAFT_393532</name>
</gene>
<comment type="caution">
    <text evidence="2">The sequence shown here is derived from an EMBL/GenBank/DDBJ whole genome shotgun (WGS) entry which is preliminary data.</text>
</comment>
<proteinExistence type="predicted"/>
<dbReference type="Proteomes" id="UP000756346">
    <property type="component" value="Unassembled WGS sequence"/>
</dbReference>
<organism evidence="2 3">
    <name type="scientific">Microdochium trichocladiopsis</name>
    <dbReference type="NCBI Taxonomy" id="1682393"/>
    <lineage>
        <taxon>Eukaryota</taxon>
        <taxon>Fungi</taxon>
        <taxon>Dikarya</taxon>
        <taxon>Ascomycota</taxon>
        <taxon>Pezizomycotina</taxon>
        <taxon>Sordariomycetes</taxon>
        <taxon>Xylariomycetidae</taxon>
        <taxon>Xylariales</taxon>
        <taxon>Microdochiaceae</taxon>
        <taxon>Microdochium</taxon>
    </lineage>
</organism>
<dbReference type="GeneID" id="70191015"/>
<feature type="compositionally biased region" description="Polar residues" evidence="1">
    <location>
        <begin position="528"/>
        <end position="539"/>
    </location>
</feature>
<feature type="compositionally biased region" description="Polar residues" evidence="1">
    <location>
        <begin position="251"/>
        <end position="283"/>
    </location>
</feature>
<name>A0A9P8XW27_9PEZI</name>
<evidence type="ECO:0000256" key="1">
    <source>
        <dbReference type="SAM" id="MobiDB-lite"/>
    </source>
</evidence>
<protein>
    <submittedName>
        <fullName evidence="2">Uncharacterized protein</fullName>
    </submittedName>
</protein>
<sequence length="954" mass="105323">MPGPPSIASSDSSGGGAPLRPPSASSTDDDFMGNESLSQDATISPKEGESAQTDPSKEELPFMTASNHWSFLPQYHGTTSQQDSLRRTPLFPIQSPLEGAFPPRENLFAPLEQDLKIPRPVPAAMDPVTPQRAYVQQAFAQQRNLAAPQQQPTTDDEAALLQASRSFGNSESSQRPKVTFSFPLVSDAHHPNVRPGPDSDSQHAGRGNQTQAHLLNTQTPFRAMDQFEHHLLQLQQLGSQPQAYSLQNLSHGQGHQLNQIPGNQAMGTQPVTMSQMPNHQADQNVYPPPSGGLPAWQSGQMASAIGDQRVGNIDSRLRLLNQNVTMTVGLHSDLGINCQNTTHDISNMIANTVHDLTRERDSARQLQAEEASRCRKHTLESGQAWDRERTKLNRELSAATENAKFWKEQTVRLKTQLRSSQEEVSTMAVDHQRFREHHTLLLRAYKNQDEANHTKIQGLEAQIVGLQAKQSAAGSSRGEASAATPQAEPNSMALVRLSDVNRTSASYSTMPSPARSIPEARGRAESINTGDATDVNVNFNPEAPTWQPAANGKTDSTTDNPPPRAPRVMRLTAAAASAAARHLRRAEAKESSSQASTSASASASNDTEQALVPLSTTTRTAQGIGHFQDTSLLDARYAEAFGDFRPVTAKSEANGQKVITFPPALSKNLVEQLWAQARLKSSWGHNDLKAALEHIYEVIKGYVVRCHDDEPFVVSDTNLVLDDPHVWEYMTKLAIIDNQHGSTHMTYLLNEPHYRPYVVQRMIVDYIFKKMFSPSIFLGYSADMDGHLAALHHQIVSMGSLKLSCNDAKARTRQKVMEDHAKLARTILGQPDAATFRRAVVDKHAYLLLNLVKSMRCQKVEERECLRLIKETATKTWISGMTVHYYFPDCGTKFQYPGMEALNARQVGRNAHQLQAAQSRIAFVVTPTVTLRDEREKGSLKTYGIRKAEILIMK</sequence>
<dbReference type="AlphaFoldDB" id="A0A9P8XW27"/>
<feature type="region of interest" description="Disordered" evidence="1">
    <location>
        <begin position="251"/>
        <end position="284"/>
    </location>
</feature>
<reference evidence="2" key="1">
    <citation type="journal article" date="2021" name="Nat. Commun.">
        <title>Genetic determinants of endophytism in the Arabidopsis root mycobiome.</title>
        <authorList>
            <person name="Mesny F."/>
            <person name="Miyauchi S."/>
            <person name="Thiergart T."/>
            <person name="Pickel B."/>
            <person name="Atanasova L."/>
            <person name="Karlsson M."/>
            <person name="Huettel B."/>
            <person name="Barry K.W."/>
            <person name="Haridas S."/>
            <person name="Chen C."/>
            <person name="Bauer D."/>
            <person name="Andreopoulos W."/>
            <person name="Pangilinan J."/>
            <person name="LaButti K."/>
            <person name="Riley R."/>
            <person name="Lipzen A."/>
            <person name="Clum A."/>
            <person name="Drula E."/>
            <person name="Henrissat B."/>
            <person name="Kohler A."/>
            <person name="Grigoriev I.V."/>
            <person name="Martin F.M."/>
            <person name="Hacquard S."/>
        </authorList>
    </citation>
    <scope>NUCLEOTIDE SEQUENCE</scope>
    <source>
        <strain evidence="2">MPI-CAGE-CH-0230</strain>
    </source>
</reference>
<feature type="region of interest" description="Disordered" evidence="1">
    <location>
        <begin position="528"/>
        <end position="609"/>
    </location>
</feature>
<dbReference type="EMBL" id="JAGTJQ010000010">
    <property type="protein sequence ID" value="KAH7021245.1"/>
    <property type="molecule type" value="Genomic_DNA"/>
</dbReference>
<accession>A0A9P8XW27</accession>
<keyword evidence="3" id="KW-1185">Reference proteome</keyword>
<evidence type="ECO:0000313" key="2">
    <source>
        <dbReference type="EMBL" id="KAH7021245.1"/>
    </source>
</evidence>
<feature type="region of interest" description="Disordered" evidence="1">
    <location>
        <begin position="1"/>
        <end position="101"/>
    </location>
</feature>
<feature type="compositionally biased region" description="Low complexity" evidence="1">
    <location>
        <begin position="1"/>
        <end position="12"/>
    </location>
</feature>
<feature type="region of interest" description="Disordered" evidence="1">
    <location>
        <begin position="186"/>
        <end position="208"/>
    </location>
</feature>
<dbReference type="RefSeq" id="XP_046007446.1">
    <property type="nucleotide sequence ID" value="XM_046161469.1"/>
</dbReference>
<feature type="compositionally biased region" description="Low complexity" evidence="1">
    <location>
        <begin position="591"/>
        <end position="604"/>
    </location>
</feature>